<proteinExistence type="predicted"/>
<protein>
    <submittedName>
        <fullName evidence="2">Uncharacterized protein</fullName>
    </submittedName>
</protein>
<reference evidence="2 3" key="1">
    <citation type="submission" date="2019-12" db="EMBL/GenBank/DDBJ databases">
        <authorList>
            <person name="Floudas D."/>
            <person name="Bentzer J."/>
            <person name="Ahren D."/>
            <person name="Johansson T."/>
            <person name="Persson P."/>
            <person name="Tunlid A."/>
        </authorList>
    </citation>
    <scope>NUCLEOTIDE SEQUENCE [LARGE SCALE GENOMIC DNA]</scope>
    <source>
        <strain evidence="2 3">CBS 102.39</strain>
    </source>
</reference>
<evidence type="ECO:0000313" key="3">
    <source>
        <dbReference type="Proteomes" id="UP000521872"/>
    </source>
</evidence>
<comment type="caution">
    <text evidence="2">The sequence shown here is derived from an EMBL/GenBank/DDBJ whole genome shotgun (WGS) entry which is preliminary data.</text>
</comment>
<sequence>MSTTTVNKQRGKEPHNHPNPSRNLYPFGTTGSLYFADHRAQPIMRIK</sequence>
<dbReference type="EMBL" id="JAACJL010000035">
    <property type="protein sequence ID" value="KAF4615613.1"/>
    <property type="molecule type" value="Genomic_DNA"/>
</dbReference>
<keyword evidence="3" id="KW-1185">Reference proteome</keyword>
<dbReference type="AlphaFoldDB" id="A0A8H4VMQ6"/>
<evidence type="ECO:0000313" key="2">
    <source>
        <dbReference type="EMBL" id="KAF4615613.1"/>
    </source>
</evidence>
<organism evidence="2 3">
    <name type="scientific">Agrocybe pediades</name>
    <dbReference type="NCBI Taxonomy" id="84607"/>
    <lineage>
        <taxon>Eukaryota</taxon>
        <taxon>Fungi</taxon>
        <taxon>Dikarya</taxon>
        <taxon>Basidiomycota</taxon>
        <taxon>Agaricomycotina</taxon>
        <taxon>Agaricomycetes</taxon>
        <taxon>Agaricomycetidae</taxon>
        <taxon>Agaricales</taxon>
        <taxon>Agaricineae</taxon>
        <taxon>Strophariaceae</taxon>
        <taxon>Agrocybe</taxon>
    </lineage>
</organism>
<name>A0A8H4VMQ6_9AGAR</name>
<evidence type="ECO:0000256" key="1">
    <source>
        <dbReference type="SAM" id="MobiDB-lite"/>
    </source>
</evidence>
<feature type="region of interest" description="Disordered" evidence="1">
    <location>
        <begin position="1"/>
        <end position="26"/>
    </location>
</feature>
<accession>A0A8H4VMQ6</accession>
<gene>
    <name evidence="2" type="ORF">D9613_012894</name>
</gene>
<dbReference type="Proteomes" id="UP000521872">
    <property type="component" value="Unassembled WGS sequence"/>
</dbReference>